<dbReference type="PANTHER" id="PTHR37048">
    <property type="entry name" value="QUESTIONABLE PROTEIN"/>
    <property type="match status" value="1"/>
</dbReference>
<gene>
    <name evidence="2" type="ORF">ALECFALPRED_006342</name>
</gene>
<dbReference type="Proteomes" id="UP000664203">
    <property type="component" value="Unassembled WGS sequence"/>
</dbReference>
<name>A0A8H3G3Q4_9LECA</name>
<dbReference type="OrthoDB" id="5412410at2759"/>
<organism evidence="2 3">
    <name type="scientific">Alectoria fallacina</name>
    <dbReference type="NCBI Taxonomy" id="1903189"/>
    <lineage>
        <taxon>Eukaryota</taxon>
        <taxon>Fungi</taxon>
        <taxon>Dikarya</taxon>
        <taxon>Ascomycota</taxon>
        <taxon>Pezizomycotina</taxon>
        <taxon>Lecanoromycetes</taxon>
        <taxon>OSLEUM clade</taxon>
        <taxon>Lecanoromycetidae</taxon>
        <taxon>Lecanorales</taxon>
        <taxon>Lecanorineae</taxon>
        <taxon>Parmeliaceae</taxon>
        <taxon>Alectoria</taxon>
    </lineage>
</organism>
<protein>
    <submittedName>
        <fullName evidence="2">Uncharacterized protein</fullName>
    </submittedName>
</protein>
<evidence type="ECO:0000313" key="2">
    <source>
        <dbReference type="EMBL" id="CAF9935235.1"/>
    </source>
</evidence>
<dbReference type="EMBL" id="CAJPDR010000403">
    <property type="protein sequence ID" value="CAF9935235.1"/>
    <property type="molecule type" value="Genomic_DNA"/>
</dbReference>
<evidence type="ECO:0000256" key="1">
    <source>
        <dbReference type="SAM" id="MobiDB-lite"/>
    </source>
</evidence>
<reference evidence="2" key="1">
    <citation type="submission" date="2021-03" db="EMBL/GenBank/DDBJ databases">
        <authorList>
            <person name="Tagirdzhanova G."/>
        </authorList>
    </citation>
    <scope>NUCLEOTIDE SEQUENCE</scope>
</reference>
<dbReference type="PANTHER" id="PTHR37048:SF2">
    <property type="entry name" value="QUESTIONABLE PROTEIN"/>
    <property type="match status" value="1"/>
</dbReference>
<comment type="caution">
    <text evidence="2">The sequence shown here is derived from an EMBL/GenBank/DDBJ whole genome shotgun (WGS) entry which is preliminary data.</text>
</comment>
<sequence length="303" mass="34758">MSRQSRHSSILTPQGLEGCILFLKRIANIHSYYLEKYDLEPSVFWHPVLVLQTDEATSEATICTLTTFNGRNAEDRFLSSECHLYLAVWPKHPPFDGQPQLNLQGNATLRRLGYISIRREHLVHQSMLQHYDWDEPMNYYRLTQKSFAVVVAKLDSIYHLTRLAKLNAEEFARKVAKSREKESAAKVAKLTAEARKLVAEERRLIADTSPLPPSQPRSDYQPESADPRAPVTATTTKAIRVEPGTHASFGKTKLLVVVVLLAALQIWARSSVILPWGEWYVRRYFETLMQIWARRTVDPTWGE</sequence>
<evidence type="ECO:0000313" key="3">
    <source>
        <dbReference type="Proteomes" id="UP000664203"/>
    </source>
</evidence>
<feature type="region of interest" description="Disordered" evidence="1">
    <location>
        <begin position="208"/>
        <end position="231"/>
    </location>
</feature>
<dbReference type="AlphaFoldDB" id="A0A8H3G3Q4"/>
<keyword evidence="3" id="KW-1185">Reference proteome</keyword>
<accession>A0A8H3G3Q4</accession>
<proteinExistence type="predicted"/>